<protein>
    <submittedName>
        <fullName evidence="2">Uncharacterized protein</fullName>
    </submittedName>
</protein>
<dbReference type="RefSeq" id="XP_007706134.1">
    <property type="nucleotide sequence ID" value="XM_007707944.1"/>
</dbReference>
<evidence type="ECO:0000313" key="3">
    <source>
        <dbReference type="Proteomes" id="UP000016934"/>
    </source>
</evidence>
<dbReference type="OMA" id="TRHPAKT"/>
<organism evidence="2 3">
    <name type="scientific">Cochliobolus sativus (strain ND90Pr / ATCC 201652)</name>
    <name type="common">Common root rot and spot blotch fungus</name>
    <name type="synonym">Bipolaris sorokiniana</name>
    <dbReference type="NCBI Taxonomy" id="665912"/>
    <lineage>
        <taxon>Eukaryota</taxon>
        <taxon>Fungi</taxon>
        <taxon>Dikarya</taxon>
        <taxon>Ascomycota</taxon>
        <taxon>Pezizomycotina</taxon>
        <taxon>Dothideomycetes</taxon>
        <taxon>Pleosporomycetidae</taxon>
        <taxon>Pleosporales</taxon>
        <taxon>Pleosporineae</taxon>
        <taxon>Pleosporaceae</taxon>
        <taxon>Bipolaris</taxon>
    </lineage>
</organism>
<proteinExistence type="predicted"/>
<dbReference type="HOGENOM" id="CLU_204100_0_0_1"/>
<feature type="region of interest" description="Disordered" evidence="1">
    <location>
        <begin position="1"/>
        <end position="34"/>
    </location>
</feature>
<dbReference type="AlphaFoldDB" id="M2QSK3"/>
<evidence type="ECO:0000256" key="1">
    <source>
        <dbReference type="SAM" id="MobiDB-lite"/>
    </source>
</evidence>
<dbReference type="Proteomes" id="UP000016934">
    <property type="component" value="Unassembled WGS sequence"/>
</dbReference>
<sequence length="69" mass="7386">MAEGLWTSTSEGNDHRGAGGHVMCHPAKTRHPAKHGMAMGLGMACHHRHPAKEQENGMDGMAGLEAMRI</sequence>
<name>M2QSK3_COCSN</name>
<gene>
    <name evidence="2" type="ORF">COCSADRAFT_42087</name>
</gene>
<feature type="compositionally biased region" description="Polar residues" evidence="1">
    <location>
        <begin position="1"/>
        <end position="11"/>
    </location>
</feature>
<reference evidence="2 3" key="1">
    <citation type="journal article" date="2012" name="PLoS Pathog.">
        <title>Diverse lifestyles and strategies of plant pathogenesis encoded in the genomes of eighteen Dothideomycetes fungi.</title>
        <authorList>
            <person name="Ohm R.A."/>
            <person name="Feau N."/>
            <person name="Henrissat B."/>
            <person name="Schoch C.L."/>
            <person name="Horwitz B.A."/>
            <person name="Barry K.W."/>
            <person name="Condon B.J."/>
            <person name="Copeland A.C."/>
            <person name="Dhillon B."/>
            <person name="Glaser F."/>
            <person name="Hesse C.N."/>
            <person name="Kosti I."/>
            <person name="LaButti K."/>
            <person name="Lindquist E.A."/>
            <person name="Lucas S."/>
            <person name="Salamov A.A."/>
            <person name="Bradshaw R.E."/>
            <person name="Ciuffetti L."/>
            <person name="Hamelin R.C."/>
            <person name="Kema G.H.J."/>
            <person name="Lawrence C."/>
            <person name="Scott J.A."/>
            <person name="Spatafora J.W."/>
            <person name="Turgeon B.G."/>
            <person name="de Wit P.J.G.M."/>
            <person name="Zhong S."/>
            <person name="Goodwin S.B."/>
            <person name="Grigoriev I.V."/>
        </authorList>
    </citation>
    <scope>NUCLEOTIDE SEQUENCE [LARGE SCALE GENOMIC DNA]</scope>
    <source>
        <strain evidence="3">ND90Pr / ATCC 201652</strain>
    </source>
</reference>
<evidence type="ECO:0000313" key="2">
    <source>
        <dbReference type="EMBL" id="EMD58164.1"/>
    </source>
</evidence>
<dbReference type="GeneID" id="19140160"/>
<keyword evidence="3" id="KW-1185">Reference proteome</keyword>
<dbReference type="KEGG" id="bsc:COCSADRAFT_42087"/>
<accession>M2QSK3</accession>
<reference evidence="3" key="2">
    <citation type="journal article" date="2013" name="PLoS Genet.">
        <title>Comparative genome structure, secondary metabolite, and effector coding capacity across Cochliobolus pathogens.</title>
        <authorList>
            <person name="Condon B.J."/>
            <person name="Leng Y."/>
            <person name="Wu D."/>
            <person name="Bushley K.E."/>
            <person name="Ohm R.A."/>
            <person name="Otillar R."/>
            <person name="Martin J."/>
            <person name="Schackwitz W."/>
            <person name="Grimwood J."/>
            <person name="MohdZainudin N."/>
            <person name="Xue C."/>
            <person name="Wang R."/>
            <person name="Manning V.A."/>
            <person name="Dhillon B."/>
            <person name="Tu Z.J."/>
            <person name="Steffenson B.J."/>
            <person name="Salamov A."/>
            <person name="Sun H."/>
            <person name="Lowry S."/>
            <person name="LaButti K."/>
            <person name="Han J."/>
            <person name="Copeland A."/>
            <person name="Lindquist E."/>
            <person name="Barry K."/>
            <person name="Schmutz J."/>
            <person name="Baker S.E."/>
            <person name="Ciuffetti L.M."/>
            <person name="Grigoriev I.V."/>
            <person name="Zhong S."/>
            <person name="Turgeon B.G."/>
        </authorList>
    </citation>
    <scope>NUCLEOTIDE SEQUENCE [LARGE SCALE GENOMIC DNA]</scope>
    <source>
        <strain evidence="3">ND90Pr / ATCC 201652</strain>
    </source>
</reference>
<dbReference type="EMBL" id="KB445680">
    <property type="protein sequence ID" value="EMD58164.1"/>
    <property type="molecule type" value="Genomic_DNA"/>
</dbReference>